<dbReference type="EMBL" id="JAOZYB010000204">
    <property type="protein sequence ID" value="MEB3963019.1"/>
    <property type="molecule type" value="Genomic_DNA"/>
</dbReference>
<comment type="caution">
    <text evidence="1">The sequence shown here is derived from an EMBL/GenBank/DDBJ whole genome shotgun (WGS) entry which is preliminary data.</text>
</comment>
<accession>A0ABU6CEX3</accession>
<sequence>MDGFIRWYREMGKSSAFSEQIAAFERSGVTLNHADANSASLVNVDGDDVSIEIDALRQVLELRVPSVSVNWWLTSGTNVVGEYAHEPLGCEIQTFWMDGVSLPEAKTFASAVTAAASAVATPTRALICDYQGITDADDWNSVALYGQDRIPGLVDSLLLDGEIACRVLEKAPMLRGQAAGPSIIRLTSA</sequence>
<evidence type="ECO:0000313" key="1">
    <source>
        <dbReference type="EMBL" id="MEB3963019.1"/>
    </source>
</evidence>
<reference evidence="1 2" key="1">
    <citation type="submission" date="2022-10" db="EMBL/GenBank/DDBJ databases">
        <authorList>
            <person name="Xie J."/>
            <person name="Shen N."/>
        </authorList>
    </citation>
    <scope>NUCLEOTIDE SEQUENCE [LARGE SCALE GENOMIC DNA]</scope>
    <source>
        <strain evidence="1 2">DSM 41681</strain>
    </source>
</reference>
<evidence type="ECO:0000313" key="2">
    <source>
        <dbReference type="Proteomes" id="UP001352223"/>
    </source>
</evidence>
<dbReference type="RefSeq" id="WP_324770677.1">
    <property type="nucleotide sequence ID" value="NZ_BAAATS010000069.1"/>
</dbReference>
<keyword evidence="2" id="KW-1185">Reference proteome</keyword>
<dbReference type="Proteomes" id="UP001352223">
    <property type="component" value="Unassembled WGS sequence"/>
</dbReference>
<name>A0ABU6CEX3_9ACTN</name>
<proteinExistence type="predicted"/>
<organism evidence="1 2">
    <name type="scientific">Streptomyces kunmingensis</name>
    <dbReference type="NCBI Taxonomy" id="68225"/>
    <lineage>
        <taxon>Bacteria</taxon>
        <taxon>Bacillati</taxon>
        <taxon>Actinomycetota</taxon>
        <taxon>Actinomycetes</taxon>
        <taxon>Kitasatosporales</taxon>
        <taxon>Streptomycetaceae</taxon>
        <taxon>Streptomyces</taxon>
    </lineage>
</organism>
<protein>
    <submittedName>
        <fullName evidence="1">Uncharacterized protein</fullName>
    </submittedName>
</protein>
<gene>
    <name evidence="1" type="ORF">OKJ48_22620</name>
</gene>